<name>A0A7Y0AXW5_9HYPH</name>
<dbReference type="PIRSF" id="PIRSF003078">
    <property type="entry name" value="GidB"/>
    <property type="match status" value="1"/>
</dbReference>
<comment type="function">
    <text evidence="6">Specifically methylates the N7 position of guanine in position 527 of 16S rRNA.</text>
</comment>
<keyword evidence="1 6" id="KW-0963">Cytoplasm</keyword>
<dbReference type="Pfam" id="PF02527">
    <property type="entry name" value="GidB"/>
    <property type="match status" value="1"/>
</dbReference>
<dbReference type="GO" id="GO:0070043">
    <property type="term" value="F:rRNA (guanine-N7-)-methyltransferase activity"/>
    <property type="evidence" value="ECO:0007669"/>
    <property type="project" value="UniProtKB-UniRule"/>
</dbReference>
<dbReference type="SUPFAM" id="SSF53335">
    <property type="entry name" value="S-adenosyl-L-methionine-dependent methyltransferases"/>
    <property type="match status" value="1"/>
</dbReference>
<dbReference type="Proteomes" id="UP000541470">
    <property type="component" value="Unassembled WGS sequence"/>
</dbReference>
<dbReference type="PANTHER" id="PTHR31760">
    <property type="entry name" value="S-ADENOSYL-L-METHIONINE-DEPENDENT METHYLTRANSFERASES SUPERFAMILY PROTEIN"/>
    <property type="match status" value="1"/>
</dbReference>
<comment type="caution">
    <text evidence="7">The sequence shown here is derived from an EMBL/GenBank/DDBJ whole genome shotgun (WGS) entry which is preliminary data.</text>
</comment>
<comment type="caution">
    <text evidence="6">Lacks conserved residue(s) required for the propagation of feature annotation.</text>
</comment>
<dbReference type="RefSeq" id="WP_169593143.1">
    <property type="nucleotide sequence ID" value="NZ_JABBGK010000003.1"/>
</dbReference>
<dbReference type="EMBL" id="JABBGK010000003">
    <property type="protein sequence ID" value="NML75517.1"/>
    <property type="molecule type" value="Genomic_DNA"/>
</dbReference>
<dbReference type="GO" id="GO:0005829">
    <property type="term" value="C:cytosol"/>
    <property type="evidence" value="ECO:0007669"/>
    <property type="project" value="TreeGrafter"/>
</dbReference>
<keyword evidence="2 6" id="KW-0698">rRNA processing</keyword>
<dbReference type="AlphaFoldDB" id="A0A7Y0AXW5"/>
<evidence type="ECO:0000256" key="5">
    <source>
        <dbReference type="ARBA" id="ARBA00022691"/>
    </source>
</evidence>
<accession>A0A7Y0AXW5</accession>
<evidence type="ECO:0000313" key="7">
    <source>
        <dbReference type="EMBL" id="NML75517.1"/>
    </source>
</evidence>
<comment type="subcellular location">
    <subcellularLocation>
        <location evidence="6">Cytoplasm</location>
    </subcellularLocation>
</comment>
<keyword evidence="3 6" id="KW-0489">Methyltransferase</keyword>
<proteinExistence type="inferred from homology"/>
<dbReference type="InterPro" id="IPR029063">
    <property type="entry name" value="SAM-dependent_MTases_sf"/>
</dbReference>
<reference evidence="7 8" key="1">
    <citation type="submission" date="2020-04" db="EMBL/GenBank/DDBJ databases">
        <title>Rhizobium sp. S-51 isolated from soil.</title>
        <authorList>
            <person name="Dahal R.H."/>
        </authorList>
    </citation>
    <scope>NUCLEOTIDE SEQUENCE [LARGE SCALE GENOMIC DNA]</scope>
    <source>
        <strain evidence="7 8">S-51</strain>
    </source>
</reference>
<organism evidence="7 8">
    <name type="scientific">Rhizobium terricola</name>
    <dbReference type="NCBI Taxonomy" id="2728849"/>
    <lineage>
        <taxon>Bacteria</taxon>
        <taxon>Pseudomonadati</taxon>
        <taxon>Pseudomonadota</taxon>
        <taxon>Alphaproteobacteria</taxon>
        <taxon>Hyphomicrobiales</taxon>
        <taxon>Rhizobiaceae</taxon>
        <taxon>Rhizobium/Agrobacterium group</taxon>
        <taxon>Rhizobium</taxon>
    </lineage>
</organism>
<evidence type="ECO:0000256" key="1">
    <source>
        <dbReference type="ARBA" id="ARBA00022490"/>
    </source>
</evidence>
<evidence type="ECO:0000256" key="6">
    <source>
        <dbReference type="HAMAP-Rule" id="MF_00074"/>
    </source>
</evidence>
<evidence type="ECO:0000256" key="3">
    <source>
        <dbReference type="ARBA" id="ARBA00022603"/>
    </source>
</evidence>
<protein>
    <recommendedName>
        <fullName evidence="6">Ribosomal RNA small subunit methyltransferase G</fullName>
        <ecNumber evidence="6">2.1.1.170</ecNumber>
    </recommendedName>
    <alternativeName>
        <fullName evidence="6">16S rRNA 7-methylguanosine methyltransferase</fullName>
        <shortName evidence="6">16S rRNA m7G methyltransferase</shortName>
    </alternativeName>
</protein>
<comment type="catalytic activity">
    <reaction evidence="6">
        <text>guanosine(527) in 16S rRNA + S-adenosyl-L-methionine = N(7)-methylguanosine(527) in 16S rRNA + S-adenosyl-L-homocysteine</text>
        <dbReference type="Rhea" id="RHEA:42732"/>
        <dbReference type="Rhea" id="RHEA-COMP:10209"/>
        <dbReference type="Rhea" id="RHEA-COMP:10210"/>
        <dbReference type="ChEBI" id="CHEBI:57856"/>
        <dbReference type="ChEBI" id="CHEBI:59789"/>
        <dbReference type="ChEBI" id="CHEBI:74269"/>
        <dbReference type="ChEBI" id="CHEBI:74480"/>
        <dbReference type="EC" id="2.1.1.170"/>
    </reaction>
</comment>
<evidence type="ECO:0000256" key="4">
    <source>
        <dbReference type="ARBA" id="ARBA00022679"/>
    </source>
</evidence>
<comment type="similarity">
    <text evidence="6">Belongs to the methyltransferase superfamily. RNA methyltransferase RsmG family.</text>
</comment>
<keyword evidence="8" id="KW-1185">Reference proteome</keyword>
<feature type="binding site" evidence="6">
    <location>
        <position position="141"/>
    </location>
    <ligand>
        <name>S-adenosyl-L-methionine</name>
        <dbReference type="ChEBI" id="CHEBI:59789"/>
    </ligand>
</feature>
<feature type="binding site" evidence="6">
    <location>
        <position position="72"/>
    </location>
    <ligand>
        <name>S-adenosyl-L-methionine</name>
        <dbReference type="ChEBI" id="CHEBI:59789"/>
    </ligand>
</feature>
<sequence>MSVKQISDLIGLNVSRETFERLERFASLFQKWAATINLVAPSTVGNMWLRHIADSAQIYKIAPGPKRWIDLGSGGGFPGVITAILQTESGNGWVDLVESNHKKASFLRTALTETGARGSVHAIRIEDAAKKLLECDAISARALADLDQLLAFAEPWALRNPALRCYFHKGRDYQAEIDKARGRWVFDLLIHRSAIEPDSVILELAGVTRRVQTVSGVE</sequence>
<gene>
    <name evidence="6 7" type="primary">rsmG</name>
    <name evidence="7" type="ORF">HHL25_15400</name>
</gene>
<evidence type="ECO:0000313" key="8">
    <source>
        <dbReference type="Proteomes" id="UP000541470"/>
    </source>
</evidence>
<feature type="binding site" evidence="6">
    <location>
        <position position="77"/>
    </location>
    <ligand>
        <name>S-adenosyl-L-methionine</name>
        <dbReference type="ChEBI" id="CHEBI:59789"/>
    </ligand>
</feature>
<dbReference type="InterPro" id="IPR003682">
    <property type="entry name" value="rRNA_ssu_MeTfrase_G"/>
</dbReference>
<dbReference type="NCBIfam" id="TIGR00138">
    <property type="entry name" value="rsmG_gidB"/>
    <property type="match status" value="1"/>
</dbReference>
<dbReference type="Gene3D" id="3.40.50.150">
    <property type="entry name" value="Vaccinia Virus protein VP39"/>
    <property type="match status" value="1"/>
</dbReference>
<keyword evidence="4 6" id="KW-0808">Transferase</keyword>
<dbReference type="PANTHER" id="PTHR31760:SF0">
    <property type="entry name" value="S-ADENOSYL-L-METHIONINE-DEPENDENT METHYLTRANSFERASES SUPERFAMILY PROTEIN"/>
    <property type="match status" value="1"/>
</dbReference>
<feature type="binding site" evidence="6">
    <location>
        <begin position="125"/>
        <end position="126"/>
    </location>
    <ligand>
        <name>S-adenosyl-L-methionine</name>
        <dbReference type="ChEBI" id="CHEBI:59789"/>
    </ligand>
</feature>
<keyword evidence="5 6" id="KW-0949">S-adenosyl-L-methionine</keyword>
<evidence type="ECO:0000256" key="2">
    <source>
        <dbReference type="ARBA" id="ARBA00022552"/>
    </source>
</evidence>
<dbReference type="HAMAP" id="MF_00074">
    <property type="entry name" value="16SrRNA_methyltr_G"/>
    <property type="match status" value="1"/>
</dbReference>
<dbReference type="EC" id="2.1.1.170" evidence="6"/>